<reference evidence="1 2" key="1">
    <citation type="journal article" date="2016" name="Mol. Biol. Evol.">
        <title>Comparative Genomics of Early-Diverging Mushroom-Forming Fungi Provides Insights into the Origins of Lignocellulose Decay Capabilities.</title>
        <authorList>
            <person name="Nagy L.G."/>
            <person name="Riley R."/>
            <person name="Tritt A."/>
            <person name="Adam C."/>
            <person name="Daum C."/>
            <person name="Floudas D."/>
            <person name="Sun H."/>
            <person name="Yadav J.S."/>
            <person name="Pangilinan J."/>
            <person name="Larsson K.H."/>
            <person name="Matsuura K."/>
            <person name="Barry K."/>
            <person name="Labutti K."/>
            <person name="Kuo R."/>
            <person name="Ohm R.A."/>
            <person name="Bhattacharya S.S."/>
            <person name="Shirouzu T."/>
            <person name="Yoshinaga Y."/>
            <person name="Martin F.M."/>
            <person name="Grigoriev I.V."/>
            <person name="Hibbett D.S."/>
        </authorList>
    </citation>
    <scope>NUCLEOTIDE SEQUENCE [LARGE SCALE GENOMIC DNA]</scope>
    <source>
        <strain evidence="1 2">HHB12029</strain>
    </source>
</reference>
<evidence type="ECO:0000313" key="1">
    <source>
        <dbReference type="EMBL" id="KZV80476.1"/>
    </source>
</evidence>
<name>A0A165BES7_EXIGL</name>
<dbReference type="EMBL" id="KV426477">
    <property type="protein sequence ID" value="KZV80476.1"/>
    <property type="molecule type" value="Genomic_DNA"/>
</dbReference>
<proteinExistence type="predicted"/>
<dbReference type="Proteomes" id="UP000077266">
    <property type="component" value="Unassembled WGS sequence"/>
</dbReference>
<dbReference type="InParanoid" id="A0A165BES7"/>
<evidence type="ECO:0000313" key="2">
    <source>
        <dbReference type="Proteomes" id="UP000077266"/>
    </source>
</evidence>
<keyword evidence="2" id="KW-1185">Reference proteome</keyword>
<accession>A0A165BES7</accession>
<organism evidence="1 2">
    <name type="scientific">Exidia glandulosa HHB12029</name>
    <dbReference type="NCBI Taxonomy" id="1314781"/>
    <lineage>
        <taxon>Eukaryota</taxon>
        <taxon>Fungi</taxon>
        <taxon>Dikarya</taxon>
        <taxon>Basidiomycota</taxon>
        <taxon>Agaricomycotina</taxon>
        <taxon>Agaricomycetes</taxon>
        <taxon>Auriculariales</taxon>
        <taxon>Exidiaceae</taxon>
        <taxon>Exidia</taxon>
    </lineage>
</organism>
<sequence length="207" mass="23511">MDPPTTRPLLPMAIYTAYSTHHLPERTFSNADSAFQVGAVVINEDGHSLAFRDPETGALQLPISDVASHFGDLVRAPLKFVEEQTGLKIERLPLRQTNKRYRNLDAFRWECVEEDLIFKDDTISTTDPFSVGLDLAWYNEGTSRSLRQAVILWYGGVVQGQPGLRANQCFMPVSDLLLRMRNQRLDPTIHIHALSFFEQLWHATEGK</sequence>
<dbReference type="AlphaFoldDB" id="A0A165BES7"/>
<gene>
    <name evidence="1" type="ORF">EXIGLDRAFT_732754</name>
</gene>
<protein>
    <recommendedName>
        <fullName evidence="3">Nudix hydrolase domain-containing protein</fullName>
    </recommendedName>
</protein>
<evidence type="ECO:0008006" key="3">
    <source>
        <dbReference type="Google" id="ProtNLM"/>
    </source>
</evidence>